<dbReference type="RefSeq" id="WP_133335191.1">
    <property type="nucleotide sequence ID" value="NZ_SMYO01000006.1"/>
</dbReference>
<evidence type="ECO:0000313" key="2">
    <source>
        <dbReference type="Proteomes" id="UP000295132"/>
    </source>
</evidence>
<name>A0A4R5VR68_9BACI</name>
<organism evidence="1 2">
    <name type="scientific">Bacillus salipaludis</name>
    <dbReference type="NCBI Taxonomy" id="2547811"/>
    <lineage>
        <taxon>Bacteria</taxon>
        <taxon>Bacillati</taxon>
        <taxon>Bacillota</taxon>
        <taxon>Bacilli</taxon>
        <taxon>Bacillales</taxon>
        <taxon>Bacillaceae</taxon>
        <taxon>Bacillus</taxon>
    </lineage>
</organism>
<evidence type="ECO:0000313" key="1">
    <source>
        <dbReference type="EMBL" id="TDK60896.1"/>
    </source>
</evidence>
<proteinExistence type="predicted"/>
<gene>
    <name evidence="1" type="ORF">E2K98_14350</name>
</gene>
<sequence>MANQQLLEDAYIERCDKETEELIAKETFSFLTQPLDYLKKHKKEFLFLESKQFDAIHVDAVSLEVDDVFGTYDVMLGLRFQKKFGNVLKEELNQNLKGSEAKFDLLFSNEDGLWDLNFALNYVEGFREDLSIGEAFELIHQFLVKLVEKIK</sequence>
<keyword evidence="1" id="KW-0032">Aminotransferase</keyword>
<accession>A0A4R5VR68</accession>
<dbReference type="AlphaFoldDB" id="A0A4R5VR68"/>
<keyword evidence="1" id="KW-0808">Transferase</keyword>
<protein>
    <submittedName>
        <fullName evidence="1">Branched-chain amino acid aminotransferase</fullName>
    </submittedName>
</protein>
<dbReference type="GO" id="GO:0008483">
    <property type="term" value="F:transaminase activity"/>
    <property type="evidence" value="ECO:0007669"/>
    <property type="project" value="UniProtKB-KW"/>
</dbReference>
<dbReference type="Proteomes" id="UP000295132">
    <property type="component" value="Unassembled WGS sequence"/>
</dbReference>
<dbReference type="EMBL" id="SMYO01000006">
    <property type="protein sequence ID" value="TDK60896.1"/>
    <property type="molecule type" value="Genomic_DNA"/>
</dbReference>
<comment type="caution">
    <text evidence="1">The sequence shown here is derived from an EMBL/GenBank/DDBJ whole genome shotgun (WGS) entry which is preliminary data.</text>
</comment>
<reference evidence="1 2" key="1">
    <citation type="submission" date="2019-03" db="EMBL/GenBank/DDBJ databases">
        <title>Bacillus niacini sp. nov. a Nicotinate-Metabolizing Mesophile Isolated from Soil.</title>
        <authorList>
            <person name="Zhang G."/>
        </authorList>
    </citation>
    <scope>NUCLEOTIDE SEQUENCE [LARGE SCALE GENOMIC DNA]</scope>
    <source>
        <strain evidence="1 2">WN066</strain>
    </source>
</reference>